<evidence type="ECO:0000313" key="2">
    <source>
        <dbReference type="Proteomes" id="UP000054166"/>
    </source>
</evidence>
<dbReference type="InParanoid" id="A0A0C3FX73"/>
<organism evidence="1 2">
    <name type="scientific">Piloderma croceum (strain F 1598)</name>
    <dbReference type="NCBI Taxonomy" id="765440"/>
    <lineage>
        <taxon>Eukaryota</taxon>
        <taxon>Fungi</taxon>
        <taxon>Dikarya</taxon>
        <taxon>Basidiomycota</taxon>
        <taxon>Agaricomycotina</taxon>
        <taxon>Agaricomycetes</taxon>
        <taxon>Agaricomycetidae</taxon>
        <taxon>Atheliales</taxon>
        <taxon>Atheliaceae</taxon>
        <taxon>Piloderma</taxon>
    </lineage>
</organism>
<gene>
    <name evidence="1" type="ORF">PILCRDRAFT_813833</name>
</gene>
<reference evidence="1 2" key="1">
    <citation type="submission" date="2014-04" db="EMBL/GenBank/DDBJ databases">
        <authorList>
            <consortium name="DOE Joint Genome Institute"/>
            <person name="Kuo A."/>
            <person name="Tarkka M."/>
            <person name="Buscot F."/>
            <person name="Kohler A."/>
            <person name="Nagy L.G."/>
            <person name="Floudas D."/>
            <person name="Copeland A."/>
            <person name="Barry K.W."/>
            <person name="Cichocki N."/>
            <person name="Veneault-Fourrey C."/>
            <person name="LaButti K."/>
            <person name="Lindquist E.A."/>
            <person name="Lipzen A."/>
            <person name="Lundell T."/>
            <person name="Morin E."/>
            <person name="Murat C."/>
            <person name="Sun H."/>
            <person name="Tunlid A."/>
            <person name="Henrissat B."/>
            <person name="Grigoriev I.V."/>
            <person name="Hibbett D.S."/>
            <person name="Martin F."/>
            <person name="Nordberg H.P."/>
            <person name="Cantor M.N."/>
            <person name="Hua S.X."/>
        </authorList>
    </citation>
    <scope>NUCLEOTIDE SEQUENCE [LARGE SCALE GENOMIC DNA]</scope>
    <source>
        <strain evidence="1 2">F 1598</strain>
    </source>
</reference>
<reference evidence="2" key="2">
    <citation type="submission" date="2015-01" db="EMBL/GenBank/DDBJ databases">
        <title>Evolutionary Origins and Diversification of the Mycorrhizal Mutualists.</title>
        <authorList>
            <consortium name="DOE Joint Genome Institute"/>
            <consortium name="Mycorrhizal Genomics Consortium"/>
            <person name="Kohler A."/>
            <person name="Kuo A."/>
            <person name="Nagy L.G."/>
            <person name="Floudas D."/>
            <person name="Copeland A."/>
            <person name="Barry K.W."/>
            <person name="Cichocki N."/>
            <person name="Veneault-Fourrey C."/>
            <person name="LaButti K."/>
            <person name="Lindquist E.A."/>
            <person name="Lipzen A."/>
            <person name="Lundell T."/>
            <person name="Morin E."/>
            <person name="Murat C."/>
            <person name="Riley R."/>
            <person name="Ohm R."/>
            <person name="Sun H."/>
            <person name="Tunlid A."/>
            <person name="Henrissat B."/>
            <person name="Grigoriev I.V."/>
            <person name="Hibbett D.S."/>
            <person name="Martin F."/>
        </authorList>
    </citation>
    <scope>NUCLEOTIDE SEQUENCE [LARGE SCALE GENOMIC DNA]</scope>
    <source>
        <strain evidence="2">F 1598</strain>
    </source>
</reference>
<keyword evidence="2" id="KW-1185">Reference proteome</keyword>
<dbReference type="HOGENOM" id="CLU_3033174_0_0_1"/>
<dbReference type="AlphaFoldDB" id="A0A0C3FX73"/>
<dbReference type="Proteomes" id="UP000054166">
    <property type="component" value="Unassembled WGS sequence"/>
</dbReference>
<name>A0A0C3FX73_PILCF</name>
<evidence type="ECO:0000313" key="1">
    <source>
        <dbReference type="EMBL" id="KIM88845.1"/>
    </source>
</evidence>
<sequence length="55" mass="6514">MSALEVPLRTLLDRRFFHGLISKPRTDIINGEQAFDEEDWLFRHAELSILTMKVR</sequence>
<dbReference type="EMBL" id="KN832976">
    <property type="protein sequence ID" value="KIM88845.1"/>
    <property type="molecule type" value="Genomic_DNA"/>
</dbReference>
<accession>A0A0C3FX73</accession>
<protein>
    <submittedName>
        <fullName evidence="1">Uncharacterized protein</fullName>
    </submittedName>
</protein>
<proteinExistence type="predicted"/>